<reference evidence="2 3" key="1">
    <citation type="submission" date="2020-05" db="EMBL/GenBank/DDBJ databases">
        <title>Ramlibacter rhizophilus sp. nov., isolated from rhizosphere soil of national flower Mugunghwa from South Korea.</title>
        <authorList>
            <person name="Zheng-Fei Y."/>
            <person name="Huan T."/>
        </authorList>
    </citation>
    <scope>NUCLEOTIDE SEQUENCE [LARGE SCALE GENOMIC DNA]</scope>
    <source>
        <strain evidence="2 3">H242</strain>
    </source>
</reference>
<evidence type="ECO:0000256" key="1">
    <source>
        <dbReference type="SAM" id="Phobius"/>
    </source>
</evidence>
<dbReference type="EMBL" id="CP053418">
    <property type="protein sequence ID" value="QJW85199.1"/>
    <property type="molecule type" value="Genomic_DNA"/>
</dbReference>
<evidence type="ECO:0000313" key="2">
    <source>
        <dbReference type="EMBL" id="QJW85199.1"/>
    </source>
</evidence>
<organism evidence="2 3">
    <name type="scientific">Ramlibacter terrae</name>
    <dbReference type="NCBI Taxonomy" id="2732511"/>
    <lineage>
        <taxon>Bacteria</taxon>
        <taxon>Pseudomonadati</taxon>
        <taxon>Pseudomonadota</taxon>
        <taxon>Betaproteobacteria</taxon>
        <taxon>Burkholderiales</taxon>
        <taxon>Comamonadaceae</taxon>
        <taxon>Ramlibacter</taxon>
    </lineage>
</organism>
<keyword evidence="1" id="KW-1133">Transmembrane helix</keyword>
<reference evidence="2 3" key="2">
    <citation type="submission" date="2020-05" db="EMBL/GenBank/DDBJ databases">
        <authorList>
            <person name="Khan S.A."/>
            <person name="Jeon C.O."/>
            <person name="Chun B.H."/>
        </authorList>
    </citation>
    <scope>NUCLEOTIDE SEQUENCE [LARGE SCALE GENOMIC DNA]</scope>
    <source>
        <strain evidence="2 3">H242</strain>
    </source>
</reference>
<keyword evidence="3" id="KW-1185">Reference proteome</keyword>
<sequence>MSKALGWLGVVLTVAYLTGWGLLVHHRANSFSGMELNAIGDFLGGSFGPLAFLWLVLGFFQQGIELRQNSAALRQQAEEVKAAAAHASGLLEVAKKEHQLELQKLQRAMDSERVALEAETMARAAAAAERERRAEAQRVRKLQPDFTFGSALRIEDRCTVRMVNDGQSCLDVDVQINESVSFWLDPVRVDHFRSKQTELLVFQMGSHQPDASRMQVNYTDREGNEYTIHLVAGSTGEMMVIEEDPEPPEQT</sequence>
<feature type="transmembrane region" description="Helical" evidence="1">
    <location>
        <begin position="6"/>
        <end position="24"/>
    </location>
</feature>
<feature type="transmembrane region" description="Helical" evidence="1">
    <location>
        <begin position="36"/>
        <end position="60"/>
    </location>
</feature>
<accession>A0ABX6P4X7</accession>
<evidence type="ECO:0000313" key="3">
    <source>
        <dbReference type="Proteomes" id="UP000500826"/>
    </source>
</evidence>
<keyword evidence="1" id="KW-0472">Membrane</keyword>
<protein>
    <submittedName>
        <fullName evidence="2">Uncharacterized protein</fullName>
    </submittedName>
</protein>
<gene>
    <name evidence="2" type="ORF">HK414_22520</name>
</gene>
<dbReference type="Proteomes" id="UP000500826">
    <property type="component" value="Chromosome"/>
</dbReference>
<proteinExistence type="predicted"/>
<name>A0ABX6P4X7_9BURK</name>
<keyword evidence="1" id="KW-0812">Transmembrane</keyword>